<keyword evidence="1" id="KW-0349">Heme</keyword>
<feature type="domain" description="Cytochrome c" evidence="4">
    <location>
        <begin position="27"/>
        <end position="99"/>
    </location>
</feature>
<dbReference type="Gene3D" id="1.10.760.10">
    <property type="entry name" value="Cytochrome c-like domain"/>
    <property type="match status" value="1"/>
</dbReference>
<dbReference type="PROSITE" id="PS51257">
    <property type="entry name" value="PROKAR_LIPOPROTEIN"/>
    <property type="match status" value="1"/>
</dbReference>
<dbReference type="GO" id="GO:0009055">
    <property type="term" value="F:electron transfer activity"/>
    <property type="evidence" value="ECO:0007669"/>
    <property type="project" value="InterPro"/>
</dbReference>
<name>A0A3B0WKB5_9ZZZZ</name>
<accession>A0A3B0WKB5</accession>
<evidence type="ECO:0000313" key="5">
    <source>
        <dbReference type="EMBL" id="VAW49879.1"/>
    </source>
</evidence>
<protein>
    <recommendedName>
        <fullName evidence="4">Cytochrome c domain-containing protein</fullName>
    </recommendedName>
</protein>
<proteinExistence type="predicted"/>
<organism evidence="5">
    <name type="scientific">hydrothermal vent metagenome</name>
    <dbReference type="NCBI Taxonomy" id="652676"/>
    <lineage>
        <taxon>unclassified sequences</taxon>
        <taxon>metagenomes</taxon>
        <taxon>ecological metagenomes</taxon>
    </lineage>
</organism>
<keyword evidence="3" id="KW-0408">Iron</keyword>
<dbReference type="GO" id="GO:0020037">
    <property type="term" value="F:heme binding"/>
    <property type="evidence" value="ECO:0007669"/>
    <property type="project" value="InterPro"/>
</dbReference>
<dbReference type="InterPro" id="IPR036909">
    <property type="entry name" value="Cyt_c-like_dom_sf"/>
</dbReference>
<reference evidence="5" key="1">
    <citation type="submission" date="2018-06" db="EMBL/GenBank/DDBJ databases">
        <authorList>
            <person name="Zhirakovskaya E."/>
        </authorList>
    </citation>
    <scope>NUCLEOTIDE SEQUENCE</scope>
</reference>
<keyword evidence="2" id="KW-0479">Metal-binding</keyword>
<dbReference type="AlphaFoldDB" id="A0A3B0WKB5"/>
<dbReference type="GO" id="GO:0046872">
    <property type="term" value="F:metal ion binding"/>
    <property type="evidence" value="ECO:0007669"/>
    <property type="project" value="UniProtKB-KW"/>
</dbReference>
<evidence type="ECO:0000256" key="1">
    <source>
        <dbReference type="ARBA" id="ARBA00022617"/>
    </source>
</evidence>
<dbReference type="SUPFAM" id="SSF46626">
    <property type="entry name" value="Cytochrome c"/>
    <property type="match status" value="1"/>
</dbReference>
<dbReference type="PROSITE" id="PS51007">
    <property type="entry name" value="CYTC"/>
    <property type="match status" value="1"/>
</dbReference>
<sequence>MYKKIGFIVASSALLAACSGTNDYTPATGATGENMYIAACASCHTGEFSHWQMTTPEEANPEYVKKMIAEGTMGMPAFPNIKGEELETLTQFVLSKNAK</sequence>
<dbReference type="InterPro" id="IPR009056">
    <property type="entry name" value="Cyt_c-like_dom"/>
</dbReference>
<dbReference type="EMBL" id="UOFB01000406">
    <property type="protein sequence ID" value="VAW49879.1"/>
    <property type="molecule type" value="Genomic_DNA"/>
</dbReference>
<evidence type="ECO:0000256" key="2">
    <source>
        <dbReference type="ARBA" id="ARBA00022723"/>
    </source>
</evidence>
<dbReference type="Pfam" id="PF13442">
    <property type="entry name" value="Cytochrome_CBB3"/>
    <property type="match status" value="1"/>
</dbReference>
<evidence type="ECO:0000259" key="4">
    <source>
        <dbReference type="PROSITE" id="PS51007"/>
    </source>
</evidence>
<gene>
    <name evidence="5" type="ORF">MNBD_GAMMA04-337</name>
</gene>
<evidence type="ECO:0000256" key="3">
    <source>
        <dbReference type="ARBA" id="ARBA00023004"/>
    </source>
</evidence>